<dbReference type="EMBL" id="JACZHT010000001">
    <property type="protein sequence ID" value="MBE1236481.1"/>
    <property type="molecule type" value="Genomic_DNA"/>
</dbReference>
<dbReference type="NCBIfam" id="TIGR02031">
    <property type="entry name" value="BchD-ChlD"/>
    <property type="match status" value="1"/>
</dbReference>
<comment type="caution">
    <text evidence="11">The sequence shown here is derived from an EMBL/GenBank/DDBJ whole genome shotgun (WGS) entry which is preliminary data.</text>
</comment>
<dbReference type="EC" id="6.6.1.1" evidence="8"/>
<organism evidence="11 12">
    <name type="scientific">Phaeovibrio sulfidiphilus</name>
    <dbReference type="NCBI Taxonomy" id="1220600"/>
    <lineage>
        <taxon>Bacteria</taxon>
        <taxon>Pseudomonadati</taxon>
        <taxon>Pseudomonadota</taxon>
        <taxon>Alphaproteobacteria</taxon>
        <taxon>Rhodospirillales</taxon>
        <taxon>Rhodospirillaceae</taxon>
        <taxon>Phaeovibrio</taxon>
    </lineage>
</organism>
<keyword evidence="6 8" id="KW-0149">Chlorophyll biosynthesis</keyword>
<dbReference type="PANTHER" id="PTHR43473">
    <property type="entry name" value="MAGNESIUM-CHELATASE SUBUNIT CHLD, CHLOROPLASTIC"/>
    <property type="match status" value="1"/>
</dbReference>
<evidence type="ECO:0000256" key="1">
    <source>
        <dbReference type="ARBA" id="ARBA00005799"/>
    </source>
</evidence>
<proteinExistence type="inferred from homology"/>
<feature type="compositionally biased region" description="Acidic residues" evidence="9">
    <location>
        <begin position="282"/>
        <end position="311"/>
    </location>
</feature>
<evidence type="ECO:0000256" key="9">
    <source>
        <dbReference type="SAM" id="MobiDB-lite"/>
    </source>
</evidence>
<evidence type="ECO:0000256" key="5">
    <source>
        <dbReference type="ARBA" id="ARBA00022840"/>
    </source>
</evidence>
<reference evidence="11" key="1">
    <citation type="submission" date="2020-10" db="EMBL/GenBank/DDBJ databases">
        <title>Genome sequence of the unusual species of purple photosynthetic bacteria, Phaeovibrio sulfidiphilus DSM 23193, type strain.</title>
        <authorList>
            <person name="Kyndt J.A."/>
            <person name="Meyer T.E."/>
        </authorList>
    </citation>
    <scope>NUCLEOTIDE SEQUENCE</scope>
    <source>
        <strain evidence="11">DSM 23193</strain>
    </source>
</reference>
<keyword evidence="12" id="KW-1185">Reference proteome</keyword>
<dbReference type="SUPFAM" id="SSF53300">
    <property type="entry name" value="vWA-like"/>
    <property type="match status" value="1"/>
</dbReference>
<dbReference type="SMART" id="SM00327">
    <property type="entry name" value="VWA"/>
    <property type="match status" value="1"/>
</dbReference>
<accession>A0A8J7CVM7</accession>
<keyword evidence="8" id="KW-0077">Bacteriochlorophyll biosynthesis</keyword>
<dbReference type="Proteomes" id="UP000631034">
    <property type="component" value="Unassembled WGS sequence"/>
</dbReference>
<evidence type="ECO:0000256" key="2">
    <source>
        <dbReference type="ARBA" id="ARBA00022531"/>
    </source>
</evidence>
<feature type="region of interest" description="Disordered" evidence="9">
    <location>
        <begin position="334"/>
        <end position="363"/>
    </location>
</feature>
<dbReference type="Gene3D" id="3.40.50.300">
    <property type="entry name" value="P-loop containing nucleotide triphosphate hydrolases"/>
    <property type="match status" value="1"/>
</dbReference>
<keyword evidence="3 8" id="KW-0436">Ligase</keyword>
<evidence type="ECO:0000256" key="8">
    <source>
        <dbReference type="RuleBase" id="RU362087"/>
    </source>
</evidence>
<dbReference type="SUPFAM" id="SSF52540">
    <property type="entry name" value="P-loop containing nucleoside triphosphate hydrolases"/>
    <property type="match status" value="1"/>
</dbReference>
<protein>
    <recommendedName>
        <fullName evidence="8">Mg-protoporphyrin IX chelatase</fullName>
        <ecNumber evidence="8">6.6.1.1</ecNumber>
    </recommendedName>
</protein>
<dbReference type="RefSeq" id="WP_192533337.1">
    <property type="nucleotide sequence ID" value="NZ_JACZHT010000001.1"/>
</dbReference>
<keyword evidence="4 8" id="KW-0547">Nucleotide-binding</keyword>
<evidence type="ECO:0000256" key="7">
    <source>
        <dbReference type="ARBA" id="ARBA00048693"/>
    </source>
</evidence>
<dbReference type="NCBIfam" id="NF009943">
    <property type="entry name" value="PRK13406.1"/>
    <property type="match status" value="1"/>
</dbReference>
<dbReference type="PANTHER" id="PTHR43473:SF2">
    <property type="entry name" value="MAGNESIUM-CHELATASE SUBUNIT CHLD, CHLOROPLASTIC"/>
    <property type="match status" value="1"/>
</dbReference>
<dbReference type="GO" id="GO:0016851">
    <property type="term" value="F:magnesium chelatase activity"/>
    <property type="evidence" value="ECO:0007669"/>
    <property type="project" value="UniProtKB-UniRule"/>
</dbReference>
<name>A0A8J7CVM7_9PROT</name>
<keyword evidence="2 8" id="KW-0602">Photosynthesis</keyword>
<comment type="pathway">
    <text evidence="8">Porphyrin-containing compound metabolism; bacteriochlorophyll biosynthesis.</text>
</comment>
<gene>
    <name evidence="11" type="ORF">IHV25_02285</name>
</gene>
<dbReference type="Pfam" id="PF13519">
    <property type="entry name" value="VWA_2"/>
    <property type="match status" value="1"/>
</dbReference>
<dbReference type="InterPro" id="IPR027417">
    <property type="entry name" value="P-loop_NTPase"/>
</dbReference>
<dbReference type="Gene3D" id="3.40.50.410">
    <property type="entry name" value="von Willebrand factor, type A domain"/>
    <property type="match status" value="1"/>
</dbReference>
<feature type="domain" description="VWFA" evidence="10">
    <location>
        <begin position="426"/>
        <end position="579"/>
    </location>
</feature>
<dbReference type="CDD" id="cd01451">
    <property type="entry name" value="vWA_Magnesium_chelatase"/>
    <property type="match status" value="1"/>
</dbReference>
<dbReference type="InterPro" id="IPR002035">
    <property type="entry name" value="VWF_A"/>
</dbReference>
<dbReference type="PROSITE" id="PS50234">
    <property type="entry name" value="VWFA"/>
    <property type="match status" value="1"/>
</dbReference>
<evidence type="ECO:0000256" key="3">
    <source>
        <dbReference type="ARBA" id="ARBA00022598"/>
    </source>
</evidence>
<evidence type="ECO:0000313" key="11">
    <source>
        <dbReference type="EMBL" id="MBE1236481.1"/>
    </source>
</evidence>
<evidence type="ECO:0000313" key="12">
    <source>
        <dbReference type="Proteomes" id="UP000631034"/>
    </source>
</evidence>
<dbReference type="InterPro" id="IPR011776">
    <property type="entry name" value="Mg_chelatase_ATPase-dsu"/>
</dbReference>
<dbReference type="AlphaFoldDB" id="A0A8J7CVM7"/>
<dbReference type="UniPathway" id="UPA00669"/>
<evidence type="ECO:0000256" key="6">
    <source>
        <dbReference type="ARBA" id="ARBA00023171"/>
    </source>
</evidence>
<dbReference type="GO" id="GO:0015979">
    <property type="term" value="P:photosynthesis"/>
    <property type="evidence" value="ECO:0007669"/>
    <property type="project" value="UniProtKB-UniRule"/>
</dbReference>
<dbReference type="GO" id="GO:0030494">
    <property type="term" value="P:bacteriochlorophyll biosynthetic process"/>
    <property type="evidence" value="ECO:0007669"/>
    <property type="project" value="UniProtKB-UniPathway"/>
</dbReference>
<evidence type="ECO:0000259" key="10">
    <source>
        <dbReference type="PROSITE" id="PS50234"/>
    </source>
</evidence>
<dbReference type="Pfam" id="PF17863">
    <property type="entry name" value="AAA_lid_2"/>
    <property type="match status" value="1"/>
</dbReference>
<dbReference type="GO" id="GO:0005524">
    <property type="term" value="F:ATP binding"/>
    <property type="evidence" value="ECO:0007669"/>
    <property type="project" value="UniProtKB-UniRule"/>
</dbReference>
<dbReference type="InterPro" id="IPR041628">
    <property type="entry name" value="ChlI/MoxR_AAA_lid"/>
</dbReference>
<keyword evidence="5 8" id="KW-0067">ATP-binding</keyword>
<comment type="catalytic activity">
    <reaction evidence="7 8">
        <text>protoporphyrin IX + Mg(2+) + ATP + H2O = Mg-protoporphyrin IX + ADP + phosphate + 3 H(+)</text>
        <dbReference type="Rhea" id="RHEA:13961"/>
        <dbReference type="ChEBI" id="CHEBI:15377"/>
        <dbReference type="ChEBI" id="CHEBI:15378"/>
        <dbReference type="ChEBI" id="CHEBI:18420"/>
        <dbReference type="ChEBI" id="CHEBI:30616"/>
        <dbReference type="ChEBI" id="CHEBI:43474"/>
        <dbReference type="ChEBI" id="CHEBI:57306"/>
        <dbReference type="ChEBI" id="CHEBI:60492"/>
        <dbReference type="ChEBI" id="CHEBI:456216"/>
        <dbReference type="EC" id="6.6.1.1"/>
    </reaction>
</comment>
<feature type="region of interest" description="Disordered" evidence="9">
    <location>
        <begin position="270"/>
        <end position="311"/>
    </location>
</feature>
<comment type="function">
    <text evidence="8">Involved in bacteriochlorophyll biosynthesis; introduces a magnesium ion into protoporphyrin IX to yield Mg-protoporphyrin IX.</text>
</comment>
<comment type="similarity">
    <text evidence="1 8">Belongs to the Mg-chelatase subunits D/I family.</text>
</comment>
<dbReference type="Gene3D" id="1.10.8.80">
    <property type="entry name" value="Magnesium chelatase subunit I, C-Terminal domain"/>
    <property type="match status" value="1"/>
</dbReference>
<evidence type="ECO:0000256" key="4">
    <source>
        <dbReference type="ARBA" id="ARBA00022741"/>
    </source>
</evidence>
<dbReference type="InterPro" id="IPR041702">
    <property type="entry name" value="BchD/ChlD_VWA"/>
</dbReference>
<sequence length="621" mass="65664">MSEAPVNPPVHAHAAVESLGGGLATPWDEALLAVTLFAVDPVGCGGIRLHSMAGPVRDRWLAYLAASLPDDQPPRRIPIGISDDRLLGGLDLPATLKAGKPVARIGLLAESDGGVLLLSMAERVEPNVAARLAATLDTGEVLAEREGLTFRSPARLGIVALDESGEGDDPVAEGLSDRLAFQLDLRAISHRDAPESEPDADEIRAARALVSQVRVSDEQVQAAVLTAVSLGIASLRAPMQVLKVARCAAALDGRTEVDSDDMVAAVRMVLGPRATRIPEPPPPEEDEEDEPPPPPEDEPPPEEPEQQDDPPSLEDILLEAAKAAIPPGLLAQLQSAERQRRQSRAGKAGANAPTKGRGRPIGVRAGALRPGVRLNLIATLRTAAPWQTVRRRSLEANLTSGRELPPIMVRPEDFRITRFRKRKPTTTIFVVDASGSAAMARLAEAKGAVELLLAESYVRRDHVALVSFRGKEAEILLPPTRSLVRAKRSLSALPGGGGTPLAAGIHMATQVAESVSHHGETPVLVFLTDGRANVKLDGTGGRAQAHEEALRESRRILEHGFMAVMIDMGQRPDPKAAEIALAMGARYLPLPYADSRTISEAAKNAAGPLSGGAGSASGRSR</sequence>
<dbReference type="InterPro" id="IPR036465">
    <property type="entry name" value="vWFA_dom_sf"/>
</dbReference>